<dbReference type="SUPFAM" id="SSF55073">
    <property type="entry name" value="Nucleotide cyclase"/>
    <property type="match status" value="1"/>
</dbReference>
<dbReference type="EMBL" id="FOFO01000058">
    <property type="protein sequence ID" value="SEQ54701.1"/>
    <property type="molecule type" value="Genomic_DNA"/>
</dbReference>
<dbReference type="InterPro" id="IPR052163">
    <property type="entry name" value="DGC-Regulatory_Protein"/>
</dbReference>
<proteinExistence type="predicted"/>
<evidence type="ECO:0000313" key="3">
    <source>
        <dbReference type="Proteomes" id="UP000199496"/>
    </source>
</evidence>
<dbReference type="Pfam" id="PF00990">
    <property type="entry name" value="GGDEF"/>
    <property type="match status" value="1"/>
</dbReference>
<dbReference type="AlphaFoldDB" id="A0A1H9GX77"/>
<dbReference type="NCBIfam" id="TIGR00254">
    <property type="entry name" value="GGDEF"/>
    <property type="match status" value="1"/>
</dbReference>
<dbReference type="InterPro" id="IPR000160">
    <property type="entry name" value="GGDEF_dom"/>
</dbReference>
<feature type="domain" description="GGDEF" evidence="1">
    <location>
        <begin position="1"/>
        <end position="137"/>
    </location>
</feature>
<keyword evidence="3" id="KW-1185">Reference proteome</keyword>
<evidence type="ECO:0000259" key="1">
    <source>
        <dbReference type="PROSITE" id="PS50887"/>
    </source>
</evidence>
<reference evidence="2 3" key="1">
    <citation type="submission" date="2016-10" db="EMBL/GenBank/DDBJ databases">
        <authorList>
            <person name="de Groot N.N."/>
        </authorList>
    </citation>
    <scope>NUCLEOTIDE SEQUENCE [LARGE SCALE GENOMIC DNA]</scope>
    <source>
        <strain evidence="2 3">B7-7</strain>
    </source>
</reference>
<dbReference type="PROSITE" id="PS50887">
    <property type="entry name" value="GGDEF"/>
    <property type="match status" value="1"/>
</dbReference>
<dbReference type="PANTHER" id="PTHR46663:SF3">
    <property type="entry name" value="SLL0267 PROTEIN"/>
    <property type="match status" value="1"/>
</dbReference>
<evidence type="ECO:0000313" key="2">
    <source>
        <dbReference type="EMBL" id="SEQ54701.1"/>
    </source>
</evidence>
<dbReference type="Gene3D" id="3.30.70.270">
    <property type="match status" value="1"/>
</dbReference>
<sequence>MEACVSPAHRRLLPEKWEASPVARQRLGRGAVTLAGRMRDCLRGVDTLARLGGDEFVALLSDLTQKSDSEILVERLLEAIATPVELGELTLHMSGSIGLALYPQDTELTADLLLQQADQAMYRAKAKGRTAWHVFDLP</sequence>
<dbReference type="SMART" id="SM00267">
    <property type="entry name" value="GGDEF"/>
    <property type="match status" value="1"/>
</dbReference>
<accession>A0A1H9GX77</accession>
<dbReference type="Proteomes" id="UP000199496">
    <property type="component" value="Unassembled WGS sequence"/>
</dbReference>
<name>A0A1H9GX77_9GAMM</name>
<protein>
    <submittedName>
        <fullName evidence="2">Diguanylate cyclase (GGDEF) domain-containing protein</fullName>
    </submittedName>
</protein>
<dbReference type="InterPro" id="IPR029787">
    <property type="entry name" value="Nucleotide_cyclase"/>
</dbReference>
<dbReference type="CDD" id="cd01949">
    <property type="entry name" value="GGDEF"/>
    <property type="match status" value="1"/>
</dbReference>
<dbReference type="STRING" id="867345.SAMN05421693_1582"/>
<dbReference type="PANTHER" id="PTHR46663">
    <property type="entry name" value="DIGUANYLATE CYCLASE DGCT-RELATED"/>
    <property type="match status" value="1"/>
</dbReference>
<gene>
    <name evidence="2" type="ORF">SAMN05421693_1582</name>
</gene>
<dbReference type="InterPro" id="IPR043128">
    <property type="entry name" value="Rev_trsase/Diguanyl_cyclase"/>
</dbReference>
<organism evidence="2 3">
    <name type="scientific">Ectothiorhodospira magna</name>
    <dbReference type="NCBI Taxonomy" id="867345"/>
    <lineage>
        <taxon>Bacteria</taxon>
        <taxon>Pseudomonadati</taxon>
        <taxon>Pseudomonadota</taxon>
        <taxon>Gammaproteobacteria</taxon>
        <taxon>Chromatiales</taxon>
        <taxon>Ectothiorhodospiraceae</taxon>
        <taxon>Ectothiorhodospira</taxon>
    </lineage>
</organism>